<protein>
    <recommendedName>
        <fullName evidence="6">Insulin-like growth factor binding protein, N-terminal</fullName>
    </recommendedName>
</protein>
<evidence type="ECO:0000256" key="1">
    <source>
        <dbReference type="ARBA" id="ARBA00022729"/>
    </source>
</evidence>
<evidence type="ECO:0000313" key="4">
    <source>
        <dbReference type="EMBL" id="CAK83122.1"/>
    </source>
</evidence>
<dbReference type="Pfam" id="PF13948">
    <property type="entry name" value="DUF4215"/>
    <property type="match status" value="6"/>
</dbReference>
<keyword evidence="3" id="KW-1015">Disulfide bond</keyword>
<gene>
    <name evidence="4" type="ORF">GSPATT00039535001</name>
</gene>
<dbReference type="AlphaFoldDB" id="A0DJA5"/>
<dbReference type="InParanoid" id="A0DJA5"/>
<dbReference type="PANTHER" id="PTHR39767">
    <property type="entry name" value="CALCIUM/CALMODULIN-BINDING MEMBRANE PROTEIN PCM4-RELATED"/>
    <property type="match status" value="1"/>
</dbReference>
<reference evidence="4 5" key="1">
    <citation type="journal article" date="2006" name="Nature">
        <title>Global trends of whole-genome duplications revealed by the ciliate Paramecium tetraurelia.</title>
        <authorList>
            <consortium name="Genoscope"/>
            <person name="Aury J.-M."/>
            <person name="Jaillon O."/>
            <person name="Duret L."/>
            <person name="Noel B."/>
            <person name="Jubin C."/>
            <person name="Porcel B.M."/>
            <person name="Segurens B."/>
            <person name="Daubin V."/>
            <person name="Anthouard V."/>
            <person name="Aiach N."/>
            <person name="Arnaiz O."/>
            <person name="Billaut A."/>
            <person name="Beisson J."/>
            <person name="Blanc I."/>
            <person name="Bouhouche K."/>
            <person name="Camara F."/>
            <person name="Duharcourt S."/>
            <person name="Guigo R."/>
            <person name="Gogendeau D."/>
            <person name="Katinka M."/>
            <person name="Keller A.-M."/>
            <person name="Kissmehl R."/>
            <person name="Klotz C."/>
            <person name="Koll F."/>
            <person name="Le Moue A."/>
            <person name="Lepere C."/>
            <person name="Malinsky S."/>
            <person name="Nowacki M."/>
            <person name="Nowak J.K."/>
            <person name="Plattner H."/>
            <person name="Poulain J."/>
            <person name="Ruiz F."/>
            <person name="Serrano V."/>
            <person name="Zagulski M."/>
            <person name="Dessen P."/>
            <person name="Betermier M."/>
            <person name="Weissenbach J."/>
            <person name="Scarpelli C."/>
            <person name="Schachter V."/>
            <person name="Sperling L."/>
            <person name="Meyer E."/>
            <person name="Cohen J."/>
            <person name="Wincker P."/>
        </authorList>
    </citation>
    <scope>NUCLEOTIDE SEQUENCE [LARGE SCALE GENOMIC DNA]</scope>
    <source>
        <strain evidence="4 5">Stock d4-2</strain>
    </source>
</reference>
<evidence type="ECO:0008006" key="6">
    <source>
        <dbReference type="Google" id="ProtNLM"/>
    </source>
</evidence>
<keyword evidence="2" id="KW-0677">Repeat</keyword>
<feature type="non-terminal residue" evidence="4">
    <location>
        <position position="715"/>
    </location>
</feature>
<dbReference type="InterPro" id="IPR011936">
    <property type="entry name" value="Myxo_disulph_rpt"/>
</dbReference>
<dbReference type="GeneID" id="5036304"/>
<dbReference type="SUPFAM" id="SSF57184">
    <property type="entry name" value="Growth factor receptor domain"/>
    <property type="match status" value="2"/>
</dbReference>
<accession>A0DJA5</accession>
<dbReference type="OrthoDB" id="409374at2759"/>
<evidence type="ECO:0000256" key="2">
    <source>
        <dbReference type="ARBA" id="ARBA00022737"/>
    </source>
</evidence>
<keyword evidence="5" id="KW-1185">Reference proteome</keyword>
<dbReference type="eggNOG" id="ENOG502S6T0">
    <property type="taxonomic scope" value="Eukaryota"/>
</dbReference>
<dbReference type="PANTHER" id="PTHR39767:SF2">
    <property type="entry name" value="CHROMOSOME UNDETERMINED SCAFFOLD_1, WHOLE GENOME SHOTGUN SEQUENCE"/>
    <property type="match status" value="1"/>
</dbReference>
<dbReference type="NCBIfam" id="TIGR02232">
    <property type="entry name" value="myxo_disulf_rpt"/>
    <property type="match status" value="4"/>
</dbReference>
<dbReference type="InterPro" id="IPR009030">
    <property type="entry name" value="Growth_fac_rcpt_cys_sf"/>
</dbReference>
<organism evidence="4 5">
    <name type="scientific">Paramecium tetraurelia</name>
    <dbReference type="NCBI Taxonomy" id="5888"/>
    <lineage>
        <taxon>Eukaryota</taxon>
        <taxon>Sar</taxon>
        <taxon>Alveolata</taxon>
        <taxon>Ciliophora</taxon>
        <taxon>Intramacronucleata</taxon>
        <taxon>Oligohymenophorea</taxon>
        <taxon>Peniculida</taxon>
        <taxon>Parameciidae</taxon>
        <taxon>Paramecium</taxon>
    </lineage>
</organism>
<evidence type="ECO:0000313" key="5">
    <source>
        <dbReference type="Proteomes" id="UP000000600"/>
    </source>
</evidence>
<sequence length="715" mass="82862">MYNYIINRGDFSFHNVVTQTCTKTIDLADHNAVSASLKLITVNLIHQFNILIDDKLVVVSNLNLQVSIYNNNDYYYLITNSIYIHQYPHKRNSITFKIQTKQFQEYTSSYYSYVGIRDFQLFIRPILNDDYCYDNNIYPFDGCFAEIHDCVEGCSNCVRGVCLECQEGWQYYELNKNCLPICGDSIITYFEECDDGNTYPYDGCHQCKHSCQQDCIICQFGYCLKWKTSYQNLDDISYNNNFNQNLPITQNDLNYIQCQYLYDSLECHEYVNELAWLFFNCNSQYKMNEKKKIINKKKCGDLITTCDEECDDGNKVQHDGCHMCKYSCPLNCSECQFGKCKQCLPEYELIYGQYQENISCYNRITNLIENGHYQHNLFNNKNSKYNLISTLTCNIQDFGIFGYFYNQCRIAAIKNCKESLYDKCLQCDENYALEFNKFGCIPLCNDGLLIEKEVCDDQNNIQFDGCYKCQESCLLECVNCVENKCYQCLDGWQLIDYGCYQYCGDGQVAQSSMEQCDDGNYDSGDGCYQCKFECVPYCRSCADRNTCLVCEKYFELSNNSCRPICGDDNIVYGLEECEDGNNIPYDGCFNCMFQCEKECQNCGQGKCVECIDGYIIAKDYCEVNNQTLIIDEDEDEQSQCANAMYSNNEECDDGNTIDGDGCSSLCQIESNWFCTNQLNQISICTHNTIIKLQYLNQTQQNQYVQLSLTNKVKLN</sequence>
<evidence type="ECO:0000256" key="3">
    <source>
        <dbReference type="ARBA" id="ARBA00023157"/>
    </source>
</evidence>
<dbReference type="HOGENOM" id="CLU_008168_0_0_1"/>
<keyword evidence="1" id="KW-0732">Signal</keyword>
<dbReference type="RefSeq" id="XP_001450519.1">
    <property type="nucleotide sequence ID" value="XM_001450482.1"/>
</dbReference>
<proteinExistence type="predicted"/>
<dbReference type="EMBL" id="CT868462">
    <property type="protein sequence ID" value="CAK83122.1"/>
    <property type="molecule type" value="Genomic_DNA"/>
</dbReference>
<dbReference type="Proteomes" id="UP000000600">
    <property type="component" value="Unassembled WGS sequence"/>
</dbReference>
<name>A0DJA5_PARTE</name>
<dbReference type="KEGG" id="ptm:GSPATT00039535001"/>